<dbReference type="RefSeq" id="WP_139714770.1">
    <property type="nucleotide sequence ID" value="NZ_CP040871.1"/>
</dbReference>
<dbReference type="InterPro" id="IPR036286">
    <property type="entry name" value="LexA/Signal_pep-like_sf"/>
</dbReference>
<reference evidence="1 2" key="1">
    <citation type="submission" date="2019-06" db="EMBL/GenBank/DDBJ databases">
        <title>Thermomonas aquatica sp. nov., isolated from an industrial wastewater treatment plant.</title>
        <authorList>
            <person name="Jeon J.H."/>
            <person name="Park D.-S."/>
        </authorList>
    </citation>
    <scope>NUCLEOTIDE SEQUENCE [LARGE SCALE GENOMIC DNA]</scope>
    <source>
        <strain evidence="1 2">SY21</strain>
    </source>
</reference>
<evidence type="ECO:0000313" key="1">
    <source>
        <dbReference type="EMBL" id="QDA55881.1"/>
    </source>
</evidence>
<evidence type="ECO:0008006" key="3">
    <source>
        <dbReference type="Google" id="ProtNLM"/>
    </source>
</evidence>
<accession>A0A5B7ZL69</accession>
<sequence>METTTANVRIELAQDTLRQFGFLRMRATGSSMLPAIAPGDLLTFRACSADQAQPGQVVLLRRSQGLVAHRLVACEGALLTTRGDALAATDEPAATASLLGVLVGQERGLRNLPAGGRYWLRRQRAARWLIQRFDAAHRLLNRMPVLVRLAA</sequence>
<protein>
    <recommendedName>
        <fullName evidence="3">Peptidase S24/S26A/S26B/S26C domain-containing protein</fullName>
    </recommendedName>
</protein>
<dbReference type="KEGG" id="thes:FHQ07_00365"/>
<dbReference type="Proteomes" id="UP000308149">
    <property type="component" value="Chromosome"/>
</dbReference>
<dbReference type="EMBL" id="CP040871">
    <property type="protein sequence ID" value="QDA55881.1"/>
    <property type="molecule type" value="Genomic_DNA"/>
</dbReference>
<dbReference type="CDD" id="cd06462">
    <property type="entry name" value="Peptidase_S24_S26"/>
    <property type="match status" value="1"/>
</dbReference>
<organism evidence="1 2">
    <name type="scientific">Thermomonas aquatica</name>
    <dbReference type="NCBI Taxonomy" id="2202149"/>
    <lineage>
        <taxon>Bacteria</taxon>
        <taxon>Pseudomonadati</taxon>
        <taxon>Pseudomonadota</taxon>
        <taxon>Gammaproteobacteria</taxon>
        <taxon>Lysobacterales</taxon>
        <taxon>Lysobacteraceae</taxon>
        <taxon>Thermomonas</taxon>
    </lineage>
</organism>
<proteinExistence type="predicted"/>
<keyword evidence="2" id="KW-1185">Reference proteome</keyword>
<dbReference type="AlphaFoldDB" id="A0A5B7ZL69"/>
<dbReference type="SUPFAM" id="SSF51306">
    <property type="entry name" value="LexA/Signal peptidase"/>
    <property type="match status" value="1"/>
</dbReference>
<dbReference type="OrthoDB" id="6183704at2"/>
<evidence type="ECO:0000313" key="2">
    <source>
        <dbReference type="Proteomes" id="UP000308149"/>
    </source>
</evidence>
<name>A0A5B7ZL69_9GAMM</name>
<gene>
    <name evidence="1" type="ORF">FHQ07_00365</name>
</gene>